<dbReference type="Gene3D" id="3.30.565.10">
    <property type="entry name" value="Histidine kinase-like ATPase, C-terminal domain"/>
    <property type="match status" value="1"/>
</dbReference>
<proteinExistence type="predicted"/>
<dbReference type="CDD" id="cd16917">
    <property type="entry name" value="HATPase_UhpB-NarQ-NarX-like"/>
    <property type="match status" value="1"/>
</dbReference>
<feature type="transmembrane region" description="Helical" evidence="5">
    <location>
        <begin position="28"/>
        <end position="46"/>
    </location>
</feature>
<dbReference type="InterPro" id="IPR011712">
    <property type="entry name" value="Sig_transdc_His_kin_sub3_dim/P"/>
</dbReference>
<accession>A0ABQ2MUS2</accession>
<feature type="transmembrane region" description="Helical" evidence="5">
    <location>
        <begin position="97"/>
        <end position="115"/>
    </location>
</feature>
<gene>
    <name evidence="7" type="ORF">GCM10012287_49680</name>
</gene>
<feature type="transmembrane region" description="Helical" evidence="5">
    <location>
        <begin position="148"/>
        <end position="168"/>
    </location>
</feature>
<keyword evidence="3" id="KW-0902">Two-component regulatory system</keyword>
<protein>
    <submittedName>
        <fullName evidence="7">Histidine kinase</fullName>
    </submittedName>
</protein>
<dbReference type="GO" id="GO:0016301">
    <property type="term" value="F:kinase activity"/>
    <property type="evidence" value="ECO:0007669"/>
    <property type="project" value="UniProtKB-KW"/>
</dbReference>
<dbReference type="Pfam" id="PF07730">
    <property type="entry name" value="HisKA_3"/>
    <property type="match status" value="1"/>
</dbReference>
<evidence type="ECO:0000256" key="2">
    <source>
        <dbReference type="ARBA" id="ARBA00022777"/>
    </source>
</evidence>
<keyword evidence="1" id="KW-0808">Transferase</keyword>
<dbReference type="Proteomes" id="UP000631535">
    <property type="component" value="Unassembled WGS sequence"/>
</dbReference>
<evidence type="ECO:0000256" key="4">
    <source>
        <dbReference type="SAM" id="MobiDB-lite"/>
    </source>
</evidence>
<comment type="caution">
    <text evidence="7">The sequence shown here is derived from an EMBL/GenBank/DDBJ whole genome shotgun (WGS) entry which is preliminary data.</text>
</comment>
<dbReference type="PANTHER" id="PTHR24421:SF63">
    <property type="entry name" value="SENSOR HISTIDINE KINASE DESK"/>
    <property type="match status" value="1"/>
</dbReference>
<evidence type="ECO:0000256" key="3">
    <source>
        <dbReference type="ARBA" id="ARBA00023012"/>
    </source>
</evidence>
<feature type="transmembrane region" description="Helical" evidence="5">
    <location>
        <begin position="121"/>
        <end position="141"/>
    </location>
</feature>
<feature type="transmembrane region" description="Helical" evidence="5">
    <location>
        <begin position="58"/>
        <end position="77"/>
    </location>
</feature>
<keyword evidence="5" id="KW-0812">Transmembrane</keyword>
<keyword evidence="2 7" id="KW-0418">Kinase</keyword>
<sequence length="431" mass="45229">MIGWWLNPGYRRWQERSSTEQVEASTRWMLIAYAWVILAGFVAQLLPNTDPGRLTYSLAWAVLATGLVQCLLCTALLHQALDSYLGTRPLPWSRFGVPALLLGAVTALTVALVALDAVEGGVTVGLALYGAFAPFAVTFGITVPRRTAALFLCGYVAVTAGSLAAAGLPWTNVLAAAAVMAAGGLISVFTGRSSAWYIAVIRELEEARGVQARLAVAEERLRFSRDLHDVMGQNLSAIALKSELAAQLVRRGAPADASVEQMSEVQSIARASQSEVRAVVRGYRDADLSTELAGARGILRAAGVDCRAKSDDAPLPGPVQAALGWVVREGATNVLRHADATWCTVWVGSDADGNKALLVMENDGVHRAARDPEKGRTGSGLAGLRERLAGVGGTLRSAGDSGKGTFRLTAEVPIGSPADDAQGAGGKETAE</sequence>
<keyword evidence="8" id="KW-1185">Reference proteome</keyword>
<dbReference type="PANTHER" id="PTHR24421">
    <property type="entry name" value="NITRATE/NITRITE SENSOR PROTEIN NARX-RELATED"/>
    <property type="match status" value="1"/>
</dbReference>
<keyword evidence="5" id="KW-0472">Membrane</keyword>
<keyword evidence="5" id="KW-1133">Transmembrane helix</keyword>
<dbReference type="InterPro" id="IPR036890">
    <property type="entry name" value="HATPase_C_sf"/>
</dbReference>
<organism evidence="7 8">
    <name type="scientific">Streptomyces daqingensis</name>
    <dbReference type="NCBI Taxonomy" id="1472640"/>
    <lineage>
        <taxon>Bacteria</taxon>
        <taxon>Bacillati</taxon>
        <taxon>Actinomycetota</taxon>
        <taxon>Actinomycetes</taxon>
        <taxon>Kitasatosporales</taxon>
        <taxon>Streptomycetaceae</taxon>
        <taxon>Streptomyces</taxon>
    </lineage>
</organism>
<evidence type="ECO:0000313" key="7">
    <source>
        <dbReference type="EMBL" id="GGO56335.1"/>
    </source>
</evidence>
<evidence type="ECO:0000313" key="8">
    <source>
        <dbReference type="Proteomes" id="UP000631535"/>
    </source>
</evidence>
<dbReference type="Gene3D" id="1.20.5.1930">
    <property type="match status" value="1"/>
</dbReference>
<feature type="domain" description="Signal transduction histidine kinase subgroup 3 dimerisation and phosphoacceptor" evidence="6">
    <location>
        <begin position="219"/>
        <end position="287"/>
    </location>
</feature>
<dbReference type="SUPFAM" id="SSF55874">
    <property type="entry name" value="ATPase domain of HSP90 chaperone/DNA topoisomerase II/histidine kinase"/>
    <property type="match status" value="1"/>
</dbReference>
<reference evidence="8" key="1">
    <citation type="journal article" date="2019" name="Int. J. Syst. Evol. Microbiol.">
        <title>The Global Catalogue of Microorganisms (GCM) 10K type strain sequencing project: providing services to taxonomists for standard genome sequencing and annotation.</title>
        <authorList>
            <consortium name="The Broad Institute Genomics Platform"/>
            <consortium name="The Broad Institute Genome Sequencing Center for Infectious Disease"/>
            <person name="Wu L."/>
            <person name="Ma J."/>
        </authorList>
    </citation>
    <scope>NUCLEOTIDE SEQUENCE [LARGE SCALE GENOMIC DNA]</scope>
    <source>
        <strain evidence="8">CGMCC 4.7178</strain>
    </source>
</reference>
<evidence type="ECO:0000259" key="6">
    <source>
        <dbReference type="Pfam" id="PF07730"/>
    </source>
</evidence>
<feature type="region of interest" description="Disordered" evidence="4">
    <location>
        <begin position="410"/>
        <end position="431"/>
    </location>
</feature>
<evidence type="ECO:0000256" key="5">
    <source>
        <dbReference type="SAM" id="Phobius"/>
    </source>
</evidence>
<dbReference type="InterPro" id="IPR050482">
    <property type="entry name" value="Sensor_HK_TwoCompSys"/>
</dbReference>
<name>A0ABQ2MUS2_9ACTN</name>
<dbReference type="EMBL" id="BMMP01000020">
    <property type="protein sequence ID" value="GGO56335.1"/>
    <property type="molecule type" value="Genomic_DNA"/>
</dbReference>
<feature type="transmembrane region" description="Helical" evidence="5">
    <location>
        <begin position="174"/>
        <end position="199"/>
    </location>
</feature>
<evidence type="ECO:0000256" key="1">
    <source>
        <dbReference type="ARBA" id="ARBA00022679"/>
    </source>
</evidence>